<keyword evidence="12" id="KW-1185">Reference proteome</keyword>
<evidence type="ECO:0000256" key="1">
    <source>
        <dbReference type="ARBA" id="ARBA00004141"/>
    </source>
</evidence>
<dbReference type="GO" id="GO:0043005">
    <property type="term" value="C:neuron projection"/>
    <property type="evidence" value="ECO:0007669"/>
    <property type="project" value="TreeGrafter"/>
</dbReference>
<keyword evidence="5 9" id="KW-0297">G-protein coupled receptor</keyword>
<dbReference type="AlphaFoldDB" id="A0A8B7Y6J9"/>
<dbReference type="PRINTS" id="PR01012">
    <property type="entry name" value="NRPEPTIDEYR"/>
</dbReference>
<dbReference type="KEGG" id="aplc:110977817"/>
<keyword evidence="4 10" id="KW-1133">Transmembrane helix</keyword>
<evidence type="ECO:0000256" key="2">
    <source>
        <dbReference type="ARBA" id="ARBA00010663"/>
    </source>
</evidence>
<dbReference type="Gene3D" id="1.20.1070.10">
    <property type="entry name" value="Rhodopsin 7-helix transmembrane proteins"/>
    <property type="match status" value="1"/>
</dbReference>
<dbReference type="InterPro" id="IPR017452">
    <property type="entry name" value="GPCR_Rhodpsn_7TM"/>
</dbReference>
<dbReference type="PROSITE" id="PS00237">
    <property type="entry name" value="G_PROTEIN_RECEP_F1_1"/>
    <property type="match status" value="1"/>
</dbReference>
<evidence type="ECO:0000256" key="9">
    <source>
        <dbReference type="RuleBase" id="RU000688"/>
    </source>
</evidence>
<dbReference type="PANTHER" id="PTHR24235">
    <property type="entry name" value="NEUROPEPTIDE Y RECEPTOR"/>
    <property type="match status" value="1"/>
</dbReference>
<dbReference type="OMA" id="CHETWME"/>
<reference evidence="13 14" key="1">
    <citation type="submission" date="2025-04" db="UniProtKB">
        <authorList>
            <consortium name="RefSeq"/>
        </authorList>
    </citation>
    <scope>IDENTIFICATION</scope>
</reference>
<dbReference type="InterPro" id="IPR000611">
    <property type="entry name" value="NPY_rcpt"/>
</dbReference>
<protein>
    <submittedName>
        <fullName evidence="13 14">Probable G-protein coupled receptor 83</fullName>
    </submittedName>
</protein>
<evidence type="ECO:0000313" key="13">
    <source>
        <dbReference type="RefSeq" id="XP_022087964.1"/>
    </source>
</evidence>
<dbReference type="GO" id="GO:0005886">
    <property type="term" value="C:plasma membrane"/>
    <property type="evidence" value="ECO:0007669"/>
    <property type="project" value="TreeGrafter"/>
</dbReference>
<evidence type="ECO:0000256" key="10">
    <source>
        <dbReference type="SAM" id="Phobius"/>
    </source>
</evidence>
<dbReference type="GO" id="GO:0042923">
    <property type="term" value="F:neuropeptide binding"/>
    <property type="evidence" value="ECO:0007669"/>
    <property type="project" value="TreeGrafter"/>
</dbReference>
<dbReference type="RefSeq" id="XP_022087964.1">
    <property type="nucleotide sequence ID" value="XM_022232272.1"/>
</dbReference>
<feature type="transmembrane region" description="Helical" evidence="10">
    <location>
        <begin position="81"/>
        <end position="102"/>
    </location>
</feature>
<feature type="transmembrane region" description="Helical" evidence="10">
    <location>
        <begin position="205"/>
        <end position="227"/>
    </location>
</feature>
<feature type="transmembrane region" description="Helical" evidence="10">
    <location>
        <begin position="262"/>
        <end position="281"/>
    </location>
</feature>
<dbReference type="PROSITE" id="PS50262">
    <property type="entry name" value="G_PROTEIN_RECEP_F1_2"/>
    <property type="match status" value="1"/>
</dbReference>
<evidence type="ECO:0000256" key="4">
    <source>
        <dbReference type="ARBA" id="ARBA00022989"/>
    </source>
</evidence>
<dbReference type="GO" id="GO:0004983">
    <property type="term" value="F:neuropeptide Y receptor activity"/>
    <property type="evidence" value="ECO:0007669"/>
    <property type="project" value="InterPro"/>
</dbReference>
<dbReference type="RefSeq" id="XP_022087965.1">
    <property type="nucleotide sequence ID" value="XM_022232273.1"/>
</dbReference>
<dbReference type="InterPro" id="IPR000276">
    <property type="entry name" value="GPCR_Rhodpsn"/>
</dbReference>
<name>A0A8B7Y6J9_ACAPL</name>
<feature type="transmembrane region" description="Helical" evidence="10">
    <location>
        <begin position="160"/>
        <end position="180"/>
    </location>
</feature>
<evidence type="ECO:0000256" key="5">
    <source>
        <dbReference type="ARBA" id="ARBA00023040"/>
    </source>
</evidence>
<keyword evidence="6 10" id="KW-0472">Membrane</keyword>
<dbReference type="GeneID" id="110977817"/>
<feature type="transmembrane region" description="Helical" evidence="10">
    <location>
        <begin position="122"/>
        <end position="140"/>
    </location>
</feature>
<evidence type="ECO:0000313" key="14">
    <source>
        <dbReference type="RefSeq" id="XP_022087965.1"/>
    </source>
</evidence>
<feature type="transmembrane region" description="Helical" evidence="10">
    <location>
        <begin position="293"/>
        <end position="316"/>
    </location>
</feature>
<keyword evidence="8 9" id="KW-0807">Transducer</keyword>
<dbReference type="OrthoDB" id="5953793at2759"/>
<keyword evidence="3 9" id="KW-0812">Transmembrane</keyword>
<accession>A0A8B7Y6J9</accession>
<evidence type="ECO:0000256" key="7">
    <source>
        <dbReference type="ARBA" id="ARBA00023170"/>
    </source>
</evidence>
<evidence type="ECO:0000259" key="11">
    <source>
        <dbReference type="PROSITE" id="PS50262"/>
    </source>
</evidence>
<evidence type="ECO:0000256" key="8">
    <source>
        <dbReference type="ARBA" id="ARBA00023224"/>
    </source>
</evidence>
<evidence type="ECO:0000313" key="12">
    <source>
        <dbReference type="Proteomes" id="UP000694845"/>
    </source>
</evidence>
<comment type="similarity">
    <text evidence="2 9">Belongs to the G-protein coupled receptor 1 family.</text>
</comment>
<gene>
    <name evidence="13 14" type="primary">LOC110977817</name>
</gene>
<dbReference type="Proteomes" id="UP000694845">
    <property type="component" value="Unplaced"/>
</dbReference>
<proteinExistence type="inferred from homology"/>
<dbReference type="Pfam" id="PF00001">
    <property type="entry name" value="7tm_1"/>
    <property type="match status" value="1"/>
</dbReference>
<keyword evidence="7 9" id="KW-0675">Receptor</keyword>
<feature type="domain" description="G-protein coupled receptors family 1 profile" evidence="11">
    <location>
        <begin position="61"/>
        <end position="313"/>
    </location>
</feature>
<feature type="transmembrane region" description="Helical" evidence="10">
    <location>
        <begin position="44"/>
        <end position="69"/>
    </location>
</feature>
<sequence length="345" mass="39362">MASRAPLPFDDLLERFDGIPNGTVNSTGSPRQCYDPENNLVSGWIIILVLYIAVVILSLLGNSVVCFSVMCNPRMRSVTNLFLANQALSDIFMTILNIPFIAYFHMTRDWPFGEVMCHLVEFMKMTSVYVSTLMLTAIALDRHQFIMHPHRPRISKRTVVLVSSVIWAISLLLACPYSKLEVDLSSHQCDKICIVPLNAQDFWKYLTIATFVLQLLIPLTLMSVVYFRLYMMLRSRGSVGNVNARLPRTNRRASKQRTTVKLVLFVATFTLCWCPINVYLLVTNFNQSLRNSALYMCLHWFAVCSVCLNPIAFAFLNKNFRRGLQMFCCSSRNNANQTISTDFSK</sequence>
<evidence type="ECO:0000256" key="3">
    <source>
        <dbReference type="ARBA" id="ARBA00022692"/>
    </source>
</evidence>
<dbReference type="PANTHER" id="PTHR24235:SF29">
    <property type="entry name" value="GH23382P"/>
    <property type="match status" value="1"/>
</dbReference>
<dbReference type="SUPFAM" id="SSF81321">
    <property type="entry name" value="Family A G protein-coupled receptor-like"/>
    <property type="match status" value="1"/>
</dbReference>
<dbReference type="PRINTS" id="PR00237">
    <property type="entry name" value="GPCRRHODOPSN"/>
</dbReference>
<evidence type="ECO:0000256" key="6">
    <source>
        <dbReference type="ARBA" id="ARBA00023136"/>
    </source>
</evidence>
<organism evidence="12 14">
    <name type="scientific">Acanthaster planci</name>
    <name type="common">Crown-of-thorns starfish</name>
    <dbReference type="NCBI Taxonomy" id="133434"/>
    <lineage>
        <taxon>Eukaryota</taxon>
        <taxon>Metazoa</taxon>
        <taxon>Echinodermata</taxon>
        <taxon>Eleutherozoa</taxon>
        <taxon>Asterozoa</taxon>
        <taxon>Asteroidea</taxon>
        <taxon>Valvatacea</taxon>
        <taxon>Valvatida</taxon>
        <taxon>Acanthasteridae</taxon>
        <taxon>Acanthaster</taxon>
    </lineage>
</organism>
<comment type="subcellular location">
    <subcellularLocation>
        <location evidence="1">Membrane</location>
        <topology evidence="1">Multi-pass membrane protein</topology>
    </subcellularLocation>
</comment>